<dbReference type="RefSeq" id="WP_126504031.1">
    <property type="nucleotide sequence ID" value="NZ_RXNV01000001.1"/>
</dbReference>
<reference evidence="2 3" key="1">
    <citation type="submission" date="2018-12" db="EMBL/GenBank/DDBJ databases">
        <authorList>
            <person name="Yu L."/>
        </authorList>
    </citation>
    <scope>NUCLEOTIDE SEQUENCE [LARGE SCALE GENOMIC DNA]</scope>
    <source>
        <strain evidence="2 3">HAW-EB5</strain>
    </source>
</reference>
<keyword evidence="3" id="KW-1185">Reference proteome</keyword>
<dbReference type="OrthoDB" id="6264043at2"/>
<evidence type="ECO:0000313" key="3">
    <source>
        <dbReference type="Proteomes" id="UP000282060"/>
    </source>
</evidence>
<sequence length="144" mass="14847">MRKQKGIALFFSLIVLVIMTVIGVALAVNSNQSMRMAGAGSERLEAKAVADGGLTQVIADNAGASFASLATRTTVTTFGSNQVITPLPETGVRDVGCQRTSNATGADLVSCRRVQITSTVAFGRDDLGSLTVASGVEQQVLTGN</sequence>
<dbReference type="Pfam" id="PF14341">
    <property type="entry name" value="PilX_N"/>
    <property type="match status" value="1"/>
</dbReference>
<dbReference type="Proteomes" id="UP000282060">
    <property type="component" value="Unassembled WGS sequence"/>
</dbReference>
<accession>A0A431WGP7</accession>
<dbReference type="InterPro" id="IPR025746">
    <property type="entry name" value="PilX_N_dom"/>
</dbReference>
<protein>
    <submittedName>
        <fullName evidence="2">Pilus assembly protein PilX</fullName>
    </submittedName>
</protein>
<feature type="domain" description="Type 4 fimbrial biogenesis protein PilX N-terminal" evidence="1">
    <location>
        <begin position="5"/>
        <end position="54"/>
    </location>
</feature>
<dbReference type="EMBL" id="RXNV01000001">
    <property type="protein sequence ID" value="RTR34624.1"/>
    <property type="molecule type" value="Genomic_DNA"/>
</dbReference>
<comment type="caution">
    <text evidence="2">The sequence shown here is derived from an EMBL/GenBank/DDBJ whole genome shotgun (WGS) entry which is preliminary data.</text>
</comment>
<dbReference type="AlphaFoldDB" id="A0A431WGP7"/>
<evidence type="ECO:0000259" key="1">
    <source>
        <dbReference type="Pfam" id="PF14341"/>
    </source>
</evidence>
<proteinExistence type="predicted"/>
<name>A0A431WGP7_9GAMM</name>
<evidence type="ECO:0000313" key="2">
    <source>
        <dbReference type="EMBL" id="RTR34624.1"/>
    </source>
</evidence>
<gene>
    <name evidence="2" type="ORF">EKG39_02910</name>
</gene>
<organism evidence="2 3">
    <name type="scientific">Shewanella atlantica</name>
    <dbReference type="NCBI Taxonomy" id="271099"/>
    <lineage>
        <taxon>Bacteria</taxon>
        <taxon>Pseudomonadati</taxon>
        <taxon>Pseudomonadota</taxon>
        <taxon>Gammaproteobacteria</taxon>
        <taxon>Alteromonadales</taxon>
        <taxon>Shewanellaceae</taxon>
        <taxon>Shewanella</taxon>
    </lineage>
</organism>